<name>I6NQU8_9CAUD</name>
<evidence type="ECO:0000313" key="1">
    <source>
        <dbReference type="EMBL" id="AEX56115.1"/>
    </source>
</evidence>
<evidence type="ECO:0000313" key="2">
    <source>
        <dbReference type="Proteomes" id="UP000009001"/>
    </source>
</evidence>
<proteinExistence type="predicted"/>
<dbReference type="KEGG" id="vg:13405605"/>
<gene>
    <name evidence="1" type="ORF">KL1_00036</name>
</gene>
<dbReference type="GeneID" id="13405605"/>
<keyword evidence="2" id="KW-1185">Reference proteome</keyword>
<dbReference type="RefSeq" id="YP_006560787.1">
    <property type="nucleotide sequence ID" value="NC_018278.1"/>
</dbReference>
<protein>
    <submittedName>
        <fullName evidence="1">Transcriptional regulator</fullName>
    </submittedName>
</protein>
<dbReference type="Proteomes" id="UP000009001">
    <property type="component" value="Segment"/>
</dbReference>
<dbReference type="OrthoDB" id="23965at10239"/>
<accession>I6NQU8</accession>
<sequence>MELTELIKRLRDASSKKSLRTLGRECGVSHELVRKLIIGGGKTGITVASYNKIDEGLRKYGY</sequence>
<dbReference type="EMBL" id="JF939047">
    <property type="protein sequence ID" value="AEX56115.1"/>
    <property type="molecule type" value="Genomic_DNA"/>
</dbReference>
<reference evidence="1 2" key="1">
    <citation type="journal article" date="2012" name="BMC Genomics">
        <title>Comparative analysis of two phenotypically-similar but genomically-distinct Burkholderia cenocepacia-specific bacteriophages.</title>
        <authorList>
            <person name="Lynch K.H."/>
            <person name="Stothard P."/>
            <person name="Dennis J.J."/>
        </authorList>
    </citation>
    <scope>NUCLEOTIDE SEQUENCE [LARGE SCALE GENOMIC DNA]</scope>
</reference>
<organism evidence="1 2">
    <name type="scientific">Burkholderia phage vB_BceS_KL1</name>
    <dbReference type="NCBI Taxonomy" id="1132026"/>
    <lineage>
        <taxon>Viruses</taxon>
        <taxon>Duplodnaviria</taxon>
        <taxon>Heunggongvirae</taxon>
        <taxon>Uroviricota</taxon>
        <taxon>Caudoviricetes</taxon>
        <taxon>Jondennisvirinae</taxon>
        <taxon>Kilunavirus</taxon>
        <taxon>Kilunavirus KL1</taxon>
    </lineage>
</organism>